<dbReference type="EMBL" id="MKIM01000020">
    <property type="protein sequence ID" value="OLP46519.1"/>
    <property type="molecule type" value="Genomic_DNA"/>
</dbReference>
<reference evidence="1 2" key="1">
    <citation type="submission" date="2016-09" db="EMBL/GenBank/DDBJ databases">
        <title>Rhizobium oryziradicis sp. nov., isolated from the root of rice.</title>
        <authorList>
            <person name="Zhao J."/>
            <person name="Zhang X."/>
        </authorList>
    </citation>
    <scope>NUCLEOTIDE SEQUENCE [LARGE SCALE GENOMIC DNA]</scope>
    <source>
        <strain evidence="1 2">N19</strain>
    </source>
</reference>
<dbReference type="OrthoDB" id="4299760at2"/>
<name>A0A1Q8ZWW5_9HYPH</name>
<proteinExistence type="predicted"/>
<dbReference type="RefSeq" id="WP_075637796.1">
    <property type="nucleotide sequence ID" value="NZ_MKIM01000020.1"/>
</dbReference>
<organism evidence="1 2">
    <name type="scientific">Rhizobium oryziradicis</name>
    <dbReference type="NCBI Taxonomy" id="1867956"/>
    <lineage>
        <taxon>Bacteria</taxon>
        <taxon>Pseudomonadati</taxon>
        <taxon>Pseudomonadota</taxon>
        <taxon>Alphaproteobacteria</taxon>
        <taxon>Hyphomicrobiales</taxon>
        <taxon>Rhizobiaceae</taxon>
        <taxon>Rhizobium/Agrobacterium group</taxon>
        <taxon>Rhizobium</taxon>
    </lineage>
</organism>
<dbReference type="Proteomes" id="UP000186894">
    <property type="component" value="Unassembled WGS sequence"/>
</dbReference>
<gene>
    <name evidence="1" type="ORF">BJF95_16110</name>
</gene>
<evidence type="ECO:0000313" key="1">
    <source>
        <dbReference type="EMBL" id="OLP46519.1"/>
    </source>
</evidence>
<comment type="caution">
    <text evidence="1">The sequence shown here is derived from an EMBL/GenBank/DDBJ whole genome shotgun (WGS) entry which is preliminary data.</text>
</comment>
<evidence type="ECO:0000313" key="2">
    <source>
        <dbReference type="Proteomes" id="UP000186894"/>
    </source>
</evidence>
<keyword evidence="2" id="KW-1185">Reference proteome</keyword>
<sequence length="170" mass="19329">MGLFDWLMGRQRPKAGVMRQTPADLRAALLSINRDSAPFVIRDGKAEGVDLVAEWKIADARWYEIFAKAGLQKAFRVLLKFDEASGEVRALDQEWQVEWRAGEPQLTLNTEAFLGRKWEMSFESVTAFREDLSYGKVYEYAFKSSEIKKPLQAAVFAVGWGWRSVAFGAL</sequence>
<accession>A0A1Q8ZWW5</accession>
<dbReference type="AlphaFoldDB" id="A0A1Q8ZWW5"/>
<protein>
    <submittedName>
        <fullName evidence="1">Uncharacterized protein</fullName>
    </submittedName>
</protein>